<dbReference type="GO" id="GO:0000407">
    <property type="term" value="C:phagophore assembly site"/>
    <property type="evidence" value="ECO:0007669"/>
    <property type="project" value="TreeGrafter"/>
</dbReference>
<dbReference type="GO" id="GO:0016020">
    <property type="term" value="C:membrane"/>
    <property type="evidence" value="ECO:0007669"/>
    <property type="project" value="TreeGrafter"/>
</dbReference>
<evidence type="ECO:0000256" key="2">
    <source>
        <dbReference type="ARBA" id="ARBA00022741"/>
    </source>
</evidence>
<evidence type="ECO:0000256" key="4">
    <source>
        <dbReference type="ARBA" id="ARBA00022840"/>
    </source>
</evidence>
<keyword evidence="1" id="KW-0808">Transferase</keyword>
<proteinExistence type="predicted"/>
<dbReference type="Gene3D" id="1.10.510.10">
    <property type="entry name" value="Transferase(Phosphotransferase) domain 1"/>
    <property type="match status" value="1"/>
</dbReference>
<organism evidence="6">
    <name type="scientific">Henneguya salminicola</name>
    <name type="common">Myxosporean</name>
    <dbReference type="NCBI Taxonomy" id="69463"/>
    <lineage>
        <taxon>Eukaryota</taxon>
        <taxon>Metazoa</taxon>
        <taxon>Cnidaria</taxon>
        <taxon>Myxozoa</taxon>
        <taxon>Myxosporea</taxon>
        <taxon>Bivalvulida</taxon>
        <taxon>Platysporina</taxon>
        <taxon>Myxobolidae</taxon>
        <taxon>Henneguya</taxon>
    </lineage>
</organism>
<dbReference type="InterPro" id="IPR045269">
    <property type="entry name" value="Atg1-like"/>
</dbReference>
<dbReference type="Pfam" id="PF00069">
    <property type="entry name" value="Pkinase"/>
    <property type="match status" value="1"/>
</dbReference>
<dbReference type="GO" id="GO:0004674">
    <property type="term" value="F:protein serine/threonine kinase activity"/>
    <property type="evidence" value="ECO:0007669"/>
    <property type="project" value="InterPro"/>
</dbReference>
<dbReference type="InterPro" id="IPR000719">
    <property type="entry name" value="Prot_kinase_dom"/>
</dbReference>
<dbReference type="EMBL" id="GHBP01000483">
    <property type="protein sequence ID" value="NDJ92329.1"/>
    <property type="molecule type" value="Transcribed_RNA"/>
</dbReference>
<protein>
    <submittedName>
        <fullName evidence="6">TBC domain-containing protein kinase-like protein (Trinotate prediction)</fullName>
    </submittedName>
</protein>
<keyword evidence="2" id="KW-0547">Nucleotide-binding</keyword>
<evidence type="ECO:0000256" key="1">
    <source>
        <dbReference type="ARBA" id="ARBA00022679"/>
    </source>
</evidence>
<dbReference type="InterPro" id="IPR011009">
    <property type="entry name" value="Kinase-like_dom_sf"/>
</dbReference>
<dbReference type="GO" id="GO:0005524">
    <property type="term" value="F:ATP binding"/>
    <property type="evidence" value="ECO:0007669"/>
    <property type="project" value="UniProtKB-KW"/>
</dbReference>
<keyword evidence="3 6" id="KW-0418">Kinase</keyword>
<evidence type="ECO:0000259" key="5">
    <source>
        <dbReference type="PROSITE" id="PS50011"/>
    </source>
</evidence>
<name>A0A6G3MEA7_HENSL</name>
<dbReference type="GO" id="GO:0005776">
    <property type="term" value="C:autophagosome"/>
    <property type="evidence" value="ECO:0007669"/>
    <property type="project" value="TreeGrafter"/>
</dbReference>
<dbReference type="GO" id="GO:0000045">
    <property type="term" value="P:autophagosome assembly"/>
    <property type="evidence" value="ECO:0007669"/>
    <property type="project" value="TreeGrafter"/>
</dbReference>
<evidence type="ECO:0000313" key="6">
    <source>
        <dbReference type="EMBL" id="NDJ92329.1"/>
    </source>
</evidence>
<keyword evidence="4" id="KW-0067">ATP-binding</keyword>
<sequence length="367" mass="42677">MTLCLGAKTFLSNPIPVGACNSHGLPVTPSSVKLLGRFPNLTLFRHKNLCQYLDLVRGTRDRLVIVSEYYTKCLADIEPSKLKNQLPQLIGSILCGLEYLSKKNITHRNLSPKNILINPENIPKLCDYGLFYLSNHNKNVPFPIGFPLYTSAEHFIFKEKTKNPLYSNPIGDIWSFGMVMFDWLTKFSILQNERNDVTAIISLISDIIKSKENVVEFLINKLPDKSYISWWPKELYSLLNECLRVDPRKRLIVSPLFFIRKSASELLCHTFFSTCTFSSCNKKEPNFKLWNFVSIKENIDETLFIHDKKNIKLNYTNILMDKDLEEIYYLIKISEGDIFSRLKTEHLMKYRPTIFSLPKFYTLLMKE</sequence>
<dbReference type="PROSITE" id="PS50011">
    <property type="entry name" value="PROTEIN_KINASE_DOM"/>
    <property type="match status" value="1"/>
</dbReference>
<accession>A0A6G3MEA7</accession>
<dbReference type="GO" id="GO:0010506">
    <property type="term" value="P:regulation of autophagy"/>
    <property type="evidence" value="ECO:0007669"/>
    <property type="project" value="InterPro"/>
</dbReference>
<evidence type="ECO:0000256" key="3">
    <source>
        <dbReference type="ARBA" id="ARBA00022777"/>
    </source>
</evidence>
<dbReference type="AlphaFoldDB" id="A0A6G3MEA7"/>
<dbReference type="GO" id="GO:0005829">
    <property type="term" value="C:cytosol"/>
    <property type="evidence" value="ECO:0007669"/>
    <property type="project" value="TreeGrafter"/>
</dbReference>
<feature type="domain" description="Protein kinase" evidence="5">
    <location>
        <begin position="1"/>
        <end position="272"/>
    </location>
</feature>
<dbReference type="SUPFAM" id="SSF56112">
    <property type="entry name" value="Protein kinase-like (PK-like)"/>
    <property type="match status" value="1"/>
</dbReference>
<dbReference type="PANTHER" id="PTHR24348:SF22">
    <property type="entry name" value="NON-SPECIFIC SERINE_THREONINE PROTEIN KINASE"/>
    <property type="match status" value="1"/>
</dbReference>
<dbReference type="PANTHER" id="PTHR24348">
    <property type="entry name" value="SERINE/THREONINE-PROTEIN KINASE UNC-51-RELATED"/>
    <property type="match status" value="1"/>
</dbReference>
<dbReference type="SMART" id="SM00220">
    <property type="entry name" value="S_TKc"/>
    <property type="match status" value="1"/>
</dbReference>
<reference evidence="6" key="1">
    <citation type="submission" date="2018-11" db="EMBL/GenBank/DDBJ databases">
        <title>Henneguya salminicola genome and transcriptome.</title>
        <authorList>
            <person name="Yahalomi D."/>
            <person name="Atkinson S.D."/>
            <person name="Neuhof M."/>
            <person name="Chang E.S."/>
            <person name="Philippe H."/>
            <person name="Cartwright P."/>
            <person name="Bartholomew J.L."/>
            <person name="Huchon D."/>
        </authorList>
    </citation>
    <scope>NUCLEOTIDE SEQUENCE</scope>
    <source>
        <strain evidence="6">Hz1</strain>
        <tissue evidence="6">Whole</tissue>
    </source>
</reference>